<keyword evidence="5" id="KW-0378">Hydrolase</keyword>
<gene>
    <name evidence="9" type="ORF">BjapCC829_09125</name>
</gene>
<sequence length="427" mass="46384">MKKVVNSALSRRRFLRLTSVAAASALTPTVLWAEQQQAADSATSQAVPARIATFEEVWRTVRDRFYDPHLDGLDWSAVRERYLPDAARASSEEALAGVINSMLSELHASHTRYYTPYEPEYYQLSDIFAGALRRRGLERVFPNGRISYPGIGILSRLDTQGRNMITGVIEGTPAQQAGLLAGDAIVFADGAPFEPVQSFRGKVGKEVVLGLRRAGAFMQISVTPVEIEPNKMFLDGLKASARIIPANGRSIGYVHVWCYAGSVYQRTLEHLLSQSPLNGADALIWDLRDGWGGAIPGYLDLFNTRAPTIQVTDRNRASELENVKWRKPAAMLVNGGTRSGKEILAYGFKKYRLGEVIGSRTEGAVLAATAFLIDGGLLLLAVGDVEVDGERLEGVGVAPTIEVQAEPGSMGLDDPQLNRAIAVLSVA</sequence>
<keyword evidence="10" id="KW-1185">Reference proteome</keyword>
<dbReference type="PROSITE" id="PS51318">
    <property type="entry name" value="TAT"/>
    <property type="match status" value="1"/>
</dbReference>
<proteinExistence type="inferred from homology"/>
<name>A0ABY3QRK0_9BRAD</name>
<feature type="chain" id="PRO_5045896337" evidence="7">
    <location>
        <begin position="34"/>
        <end position="427"/>
    </location>
</feature>
<comment type="subcellular location">
    <subcellularLocation>
        <location evidence="1">Cytoplasm</location>
    </subcellularLocation>
</comment>
<dbReference type="RefSeq" id="WP_063985285.1">
    <property type="nucleotide sequence ID" value="NZ_CP088100.1"/>
</dbReference>
<evidence type="ECO:0000256" key="7">
    <source>
        <dbReference type="SAM" id="SignalP"/>
    </source>
</evidence>
<evidence type="ECO:0000256" key="2">
    <source>
        <dbReference type="ARBA" id="ARBA00008524"/>
    </source>
</evidence>
<dbReference type="Gene3D" id="3.90.226.10">
    <property type="entry name" value="2-enoyl-CoA Hydratase, Chain A, domain 1"/>
    <property type="match status" value="1"/>
</dbReference>
<dbReference type="PANTHER" id="PTHR43253:SF1">
    <property type="entry name" value="TRICORN PROTEASE HOMOLOG 2-RELATED"/>
    <property type="match status" value="1"/>
</dbReference>
<dbReference type="InterPro" id="IPR028204">
    <property type="entry name" value="Tricorn_C1"/>
</dbReference>
<evidence type="ECO:0000259" key="8">
    <source>
        <dbReference type="PROSITE" id="PS50106"/>
    </source>
</evidence>
<keyword evidence="7" id="KW-0732">Signal</keyword>
<dbReference type="InterPro" id="IPR036034">
    <property type="entry name" value="PDZ_sf"/>
</dbReference>
<evidence type="ECO:0000313" key="9">
    <source>
        <dbReference type="EMBL" id="UFW88637.1"/>
    </source>
</evidence>
<dbReference type="InterPro" id="IPR012393">
    <property type="entry name" value="Tricorn_protease"/>
</dbReference>
<reference evidence="9" key="1">
    <citation type="submission" date="2021-11" db="EMBL/GenBank/DDBJ databases">
        <title>Australian commercial rhizobial inoculants.</title>
        <authorList>
            <person name="Kohlmeier M.G."/>
            <person name="O'Hara G.W."/>
            <person name="Colombi E."/>
            <person name="Ramsay J.P."/>
            <person name="Terpolilli J."/>
        </authorList>
    </citation>
    <scope>NUCLEOTIDE SEQUENCE</scope>
    <source>
        <strain evidence="9">CC829</strain>
    </source>
</reference>
<dbReference type="Pfam" id="PF14684">
    <property type="entry name" value="Tricorn_C1"/>
    <property type="match status" value="1"/>
</dbReference>
<evidence type="ECO:0000256" key="5">
    <source>
        <dbReference type="ARBA" id="ARBA00022801"/>
    </source>
</evidence>
<feature type="domain" description="PDZ" evidence="8">
    <location>
        <begin position="150"/>
        <end position="226"/>
    </location>
</feature>
<keyword evidence="6" id="KW-0720">Serine protease</keyword>
<feature type="signal peptide" evidence="7">
    <location>
        <begin position="1"/>
        <end position="33"/>
    </location>
</feature>
<dbReference type="SUPFAM" id="SSF52096">
    <property type="entry name" value="ClpP/crotonase"/>
    <property type="match status" value="1"/>
</dbReference>
<dbReference type="CDD" id="cd07562">
    <property type="entry name" value="Peptidase_S41_TRI"/>
    <property type="match status" value="1"/>
</dbReference>
<evidence type="ECO:0000256" key="4">
    <source>
        <dbReference type="ARBA" id="ARBA00022670"/>
    </source>
</evidence>
<dbReference type="EMBL" id="CP088100">
    <property type="protein sequence ID" value="UFW88637.1"/>
    <property type="molecule type" value="Genomic_DNA"/>
</dbReference>
<evidence type="ECO:0000256" key="1">
    <source>
        <dbReference type="ARBA" id="ARBA00004496"/>
    </source>
</evidence>
<keyword evidence="3" id="KW-0963">Cytoplasm</keyword>
<dbReference type="InterPro" id="IPR019546">
    <property type="entry name" value="TAT_signal_bac_arc"/>
</dbReference>
<dbReference type="Gene3D" id="2.30.42.10">
    <property type="match status" value="1"/>
</dbReference>
<evidence type="ECO:0000256" key="6">
    <source>
        <dbReference type="ARBA" id="ARBA00022825"/>
    </source>
</evidence>
<dbReference type="Gene3D" id="3.30.750.44">
    <property type="match status" value="1"/>
</dbReference>
<dbReference type="InterPro" id="IPR029045">
    <property type="entry name" value="ClpP/crotonase-like_dom_sf"/>
</dbReference>
<accession>A0ABY3QRK0</accession>
<keyword evidence="4" id="KW-0645">Protease</keyword>
<dbReference type="PANTHER" id="PTHR43253">
    <property type="entry name" value="TRICORN PROTEASE HOMOLOG 2-RELATED"/>
    <property type="match status" value="1"/>
</dbReference>
<comment type="similarity">
    <text evidence="2">Belongs to the peptidase S41B family.</text>
</comment>
<evidence type="ECO:0000256" key="3">
    <source>
        <dbReference type="ARBA" id="ARBA00022490"/>
    </source>
</evidence>
<dbReference type="Proteomes" id="UP001430990">
    <property type="component" value="Chromosome"/>
</dbReference>
<dbReference type="InterPro" id="IPR001478">
    <property type="entry name" value="PDZ"/>
</dbReference>
<dbReference type="SMART" id="SM00245">
    <property type="entry name" value="TSPc"/>
    <property type="match status" value="1"/>
</dbReference>
<dbReference type="SUPFAM" id="SSF50156">
    <property type="entry name" value="PDZ domain-like"/>
    <property type="match status" value="1"/>
</dbReference>
<evidence type="ECO:0000313" key="10">
    <source>
        <dbReference type="Proteomes" id="UP001430990"/>
    </source>
</evidence>
<dbReference type="NCBIfam" id="TIGR01409">
    <property type="entry name" value="TAT_signal_seq"/>
    <property type="match status" value="1"/>
</dbReference>
<dbReference type="PROSITE" id="PS50106">
    <property type="entry name" value="PDZ"/>
    <property type="match status" value="1"/>
</dbReference>
<dbReference type="InterPro" id="IPR005151">
    <property type="entry name" value="Tail-specific_protease"/>
</dbReference>
<organism evidence="9 10">
    <name type="scientific">Bradyrhizobium barranii</name>
    <dbReference type="NCBI Taxonomy" id="2992140"/>
    <lineage>
        <taxon>Bacteria</taxon>
        <taxon>Pseudomonadati</taxon>
        <taxon>Pseudomonadota</taxon>
        <taxon>Alphaproteobacteria</taxon>
        <taxon>Hyphomicrobiales</taxon>
        <taxon>Nitrobacteraceae</taxon>
        <taxon>Bradyrhizobium</taxon>
    </lineage>
</organism>
<dbReference type="Pfam" id="PF03572">
    <property type="entry name" value="Peptidase_S41"/>
    <property type="match status" value="1"/>
</dbReference>
<dbReference type="InterPro" id="IPR006311">
    <property type="entry name" value="TAT_signal"/>
</dbReference>
<protein>
    <submittedName>
        <fullName evidence="9">PDZ domain-containing protein</fullName>
    </submittedName>
</protein>